<keyword evidence="2" id="KW-1185">Reference proteome</keyword>
<accession>A0A834TTZ5</accession>
<comment type="caution">
    <text evidence="1">The sequence shown here is derived from an EMBL/GenBank/DDBJ whole genome shotgun (WGS) entry which is preliminary data.</text>
</comment>
<protein>
    <submittedName>
        <fullName evidence="1">Uncharacterized protein</fullName>
    </submittedName>
</protein>
<dbReference type="Proteomes" id="UP000634136">
    <property type="component" value="Unassembled WGS sequence"/>
</dbReference>
<sequence>MEIMKGGWRVSEIRKQRGVVLSKGHISKPNKYEYEDEFGFSLVHPSGAHPLQTI</sequence>
<dbReference type="EMBL" id="JAAIUW010000006">
    <property type="protein sequence ID" value="KAF7828570.1"/>
    <property type="molecule type" value="Genomic_DNA"/>
</dbReference>
<proteinExistence type="predicted"/>
<dbReference type="AlphaFoldDB" id="A0A834TTZ5"/>
<gene>
    <name evidence="1" type="ORF">G2W53_019734</name>
</gene>
<reference evidence="1" key="1">
    <citation type="submission" date="2020-09" db="EMBL/GenBank/DDBJ databases">
        <title>Genome-Enabled Discovery of Anthraquinone Biosynthesis in Senna tora.</title>
        <authorList>
            <person name="Kang S.-H."/>
            <person name="Pandey R.P."/>
            <person name="Lee C.-M."/>
            <person name="Sim J.-S."/>
            <person name="Jeong J.-T."/>
            <person name="Choi B.-S."/>
            <person name="Jung M."/>
            <person name="Ginzburg D."/>
            <person name="Zhao K."/>
            <person name="Won S.Y."/>
            <person name="Oh T.-J."/>
            <person name="Yu Y."/>
            <person name="Kim N.-H."/>
            <person name="Lee O.R."/>
            <person name="Lee T.-H."/>
            <person name="Bashyal P."/>
            <person name="Kim T.-S."/>
            <person name="Lee W.-H."/>
            <person name="Kawkins C."/>
            <person name="Kim C.-K."/>
            <person name="Kim J.S."/>
            <person name="Ahn B.O."/>
            <person name="Rhee S.Y."/>
            <person name="Sohng J.K."/>
        </authorList>
    </citation>
    <scope>NUCLEOTIDE SEQUENCE</scope>
    <source>
        <tissue evidence="1">Leaf</tissue>
    </source>
</reference>
<evidence type="ECO:0000313" key="1">
    <source>
        <dbReference type="EMBL" id="KAF7828570.1"/>
    </source>
</evidence>
<organism evidence="1 2">
    <name type="scientific">Senna tora</name>
    <dbReference type="NCBI Taxonomy" id="362788"/>
    <lineage>
        <taxon>Eukaryota</taxon>
        <taxon>Viridiplantae</taxon>
        <taxon>Streptophyta</taxon>
        <taxon>Embryophyta</taxon>
        <taxon>Tracheophyta</taxon>
        <taxon>Spermatophyta</taxon>
        <taxon>Magnoliopsida</taxon>
        <taxon>eudicotyledons</taxon>
        <taxon>Gunneridae</taxon>
        <taxon>Pentapetalae</taxon>
        <taxon>rosids</taxon>
        <taxon>fabids</taxon>
        <taxon>Fabales</taxon>
        <taxon>Fabaceae</taxon>
        <taxon>Caesalpinioideae</taxon>
        <taxon>Cassia clade</taxon>
        <taxon>Senna</taxon>
    </lineage>
</organism>
<evidence type="ECO:0000313" key="2">
    <source>
        <dbReference type="Proteomes" id="UP000634136"/>
    </source>
</evidence>
<name>A0A834TTZ5_9FABA</name>